<name>A0AAV7LVP3_PLEWA</name>
<protein>
    <submittedName>
        <fullName evidence="2">Uncharacterized protein</fullName>
    </submittedName>
</protein>
<gene>
    <name evidence="2" type="ORF">NDU88_000380</name>
</gene>
<feature type="compositionally biased region" description="Low complexity" evidence="1">
    <location>
        <begin position="8"/>
        <end position="21"/>
    </location>
</feature>
<evidence type="ECO:0000313" key="3">
    <source>
        <dbReference type="Proteomes" id="UP001066276"/>
    </source>
</evidence>
<keyword evidence="3" id="KW-1185">Reference proteome</keyword>
<organism evidence="2 3">
    <name type="scientific">Pleurodeles waltl</name>
    <name type="common">Iberian ribbed newt</name>
    <dbReference type="NCBI Taxonomy" id="8319"/>
    <lineage>
        <taxon>Eukaryota</taxon>
        <taxon>Metazoa</taxon>
        <taxon>Chordata</taxon>
        <taxon>Craniata</taxon>
        <taxon>Vertebrata</taxon>
        <taxon>Euteleostomi</taxon>
        <taxon>Amphibia</taxon>
        <taxon>Batrachia</taxon>
        <taxon>Caudata</taxon>
        <taxon>Salamandroidea</taxon>
        <taxon>Salamandridae</taxon>
        <taxon>Pleurodelinae</taxon>
        <taxon>Pleurodeles</taxon>
    </lineage>
</organism>
<feature type="non-terminal residue" evidence="2">
    <location>
        <position position="60"/>
    </location>
</feature>
<accession>A0AAV7LVP3</accession>
<reference evidence="2" key="1">
    <citation type="journal article" date="2022" name="bioRxiv">
        <title>Sequencing and chromosome-scale assembly of the giantPleurodeles waltlgenome.</title>
        <authorList>
            <person name="Brown T."/>
            <person name="Elewa A."/>
            <person name="Iarovenko S."/>
            <person name="Subramanian E."/>
            <person name="Araus A.J."/>
            <person name="Petzold A."/>
            <person name="Susuki M."/>
            <person name="Suzuki K.-i.T."/>
            <person name="Hayashi T."/>
            <person name="Toyoda A."/>
            <person name="Oliveira C."/>
            <person name="Osipova E."/>
            <person name="Leigh N.D."/>
            <person name="Simon A."/>
            <person name="Yun M.H."/>
        </authorList>
    </citation>
    <scope>NUCLEOTIDE SEQUENCE</scope>
    <source>
        <strain evidence="2">20211129_DDA</strain>
        <tissue evidence="2">Liver</tissue>
    </source>
</reference>
<feature type="region of interest" description="Disordered" evidence="1">
    <location>
        <begin position="1"/>
        <end position="60"/>
    </location>
</feature>
<proteinExistence type="predicted"/>
<evidence type="ECO:0000313" key="2">
    <source>
        <dbReference type="EMBL" id="KAJ1095212.1"/>
    </source>
</evidence>
<evidence type="ECO:0000256" key="1">
    <source>
        <dbReference type="SAM" id="MobiDB-lite"/>
    </source>
</evidence>
<dbReference type="Proteomes" id="UP001066276">
    <property type="component" value="Chromosome 10"/>
</dbReference>
<sequence>MHQRPPETAASTTTLQASQKAPPETGPLACLRRRDPRPPETAAQTHGRGPLATPEDGAPP</sequence>
<dbReference type="EMBL" id="JANPWB010000014">
    <property type="protein sequence ID" value="KAJ1095212.1"/>
    <property type="molecule type" value="Genomic_DNA"/>
</dbReference>
<dbReference type="AlphaFoldDB" id="A0AAV7LVP3"/>
<comment type="caution">
    <text evidence="2">The sequence shown here is derived from an EMBL/GenBank/DDBJ whole genome shotgun (WGS) entry which is preliminary data.</text>
</comment>